<dbReference type="Proteomes" id="UP000324222">
    <property type="component" value="Unassembled WGS sequence"/>
</dbReference>
<gene>
    <name evidence="2" type="ORF">E2C01_083908</name>
</gene>
<proteinExistence type="predicted"/>
<keyword evidence="1" id="KW-0472">Membrane</keyword>
<evidence type="ECO:0000256" key="1">
    <source>
        <dbReference type="SAM" id="Phobius"/>
    </source>
</evidence>
<accession>A0A5B7IWE9</accession>
<dbReference type="AlphaFoldDB" id="A0A5B7IWE9"/>
<organism evidence="2 3">
    <name type="scientific">Portunus trituberculatus</name>
    <name type="common">Swimming crab</name>
    <name type="synonym">Neptunus trituberculatus</name>
    <dbReference type="NCBI Taxonomy" id="210409"/>
    <lineage>
        <taxon>Eukaryota</taxon>
        <taxon>Metazoa</taxon>
        <taxon>Ecdysozoa</taxon>
        <taxon>Arthropoda</taxon>
        <taxon>Crustacea</taxon>
        <taxon>Multicrustacea</taxon>
        <taxon>Malacostraca</taxon>
        <taxon>Eumalacostraca</taxon>
        <taxon>Eucarida</taxon>
        <taxon>Decapoda</taxon>
        <taxon>Pleocyemata</taxon>
        <taxon>Brachyura</taxon>
        <taxon>Eubrachyura</taxon>
        <taxon>Portunoidea</taxon>
        <taxon>Portunidae</taxon>
        <taxon>Portuninae</taxon>
        <taxon>Portunus</taxon>
    </lineage>
</organism>
<keyword evidence="1" id="KW-1133">Transmembrane helix</keyword>
<sequence length="156" mass="16947">MPSFPLLLIPPPGRVSPYFCVLSSEVPRGRAVAEGVDGRRAQVARSGEGVEGVAAFQGTTSALFPVMVVVVVVVGVLKKGERELRARCFPKFDYGSMLRGVFFKASFRGALQSYHILALPSLRTAAFLGSRLFGRSLVCFPVRPRLCVIYIDLTTP</sequence>
<comment type="caution">
    <text evidence="2">The sequence shown here is derived from an EMBL/GenBank/DDBJ whole genome shotgun (WGS) entry which is preliminary data.</text>
</comment>
<keyword evidence="3" id="KW-1185">Reference proteome</keyword>
<keyword evidence="1" id="KW-0812">Transmembrane</keyword>
<dbReference type="EMBL" id="VSRR010079550">
    <property type="protein sequence ID" value="MPC88980.1"/>
    <property type="molecule type" value="Genomic_DNA"/>
</dbReference>
<feature type="transmembrane region" description="Helical" evidence="1">
    <location>
        <begin position="54"/>
        <end position="77"/>
    </location>
</feature>
<protein>
    <submittedName>
        <fullName evidence="2">Uncharacterized protein</fullName>
    </submittedName>
</protein>
<evidence type="ECO:0000313" key="2">
    <source>
        <dbReference type="EMBL" id="MPC88980.1"/>
    </source>
</evidence>
<reference evidence="2 3" key="1">
    <citation type="submission" date="2019-05" db="EMBL/GenBank/DDBJ databases">
        <title>Another draft genome of Portunus trituberculatus and its Hox gene families provides insights of decapod evolution.</title>
        <authorList>
            <person name="Jeong J.-H."/>
            <person name="Song I."/>
            <person name="Kim S."/>
            <person name="Choi T."/>
            <person name="Kim D."/>
            <person name="Ryu S."/>
            <person name="Kim W."/>
        </authorList>
    </citation>
    <scope>NUCLEOTIDE SEQUENCE [LARGE SCALE GENOMIC DNA]</scope>
    <source>
        <tissue evidence="2">Muscle</tissue>
    </source>
</reference>
<name>A0A5B7IWE9_PORTR</name>
<evidence type="ECO:0000313" key="3">
    <source>
        <dbReference type="Proteomes" id="UP000324222"/>
    </source>
</evidence>